<dbReference type="Pfam" id="PF03724">
    <property type="entry name" value="META"/>
    <property type="match status" value="2"/>
</dbReference>
<dbReference type="InterPro" id="IPR053147">
    <property type="entry name" value="Hsp_HslJ-like"/>
</dbReference>
<evidence type="ECO:0000259" key="1">
    <source>
        <dbReference type="Pfam" id="PF03724"/>
    </source>
</evidence>
<dbReference type="InterPro" id="IPR005184">
    <property type="entry name" value="DUF306_Meta_HslJ"/>
</dbReference>
<sequence>MNKLLVMALACGSIFLLTACASSASSQELTGGIWLLTELNGAEPIAGTTLTAEFDQDGRVGGSSGCNSYNTTYVVDGNELTFGEQIASTMMACPDPIMRQEGEFHQALVDTATYEIKDDELILSDSSGNEVARFEVIDQSLGGSSWQVISYNNGKEAVVSVIIGTEITANFGEDGTMTGNAGCNNYSTKYETEGDKISIGTAEFTEMGCLEPEGIMEQEQLYLAALETADTYKIEGMTMDMRTSEGSRVANFQRALNP</sequence>
<dbReference type="PROSITE" id="PS51257">
    <property type="entry name" value="PROKAR_LIPOPROTEIN"/>
    <property type="match status" value="1"/>
</dbReference>
<protein>
    <recommendedName>
        <fullName evidence="1">DUF306 domain-containing protein</fullName>
    </recommendedName>
</protein>
<dbReference type="Gene3D" id="2.40.128.270">
    <property type="match status" value="2"/>
</dbReference>
<evidence type="ECO:0000313" key="2">
    <source>
        <dbReference type="EMBL" id="GAG90373.1"/>
    </source>
</evidence>
<organism evidence="2">
    <name type="scientific">marine sediment metagenome</name>
    <dbReference type="NCBI Taxonomy" id="412755"/>
    <lineage>
        <taxon>unclassified sequences</taxon>
        <taxon>metagenomes</taxon>
        <taxon>ecological metagenomes</taxon>
    </lineage>
</organism>
<accession>X1C1Q7</accession>
<comment type="caution">
    <text evidence="2">The sequence shown here is derived from an EMBL/GenBank/DDBJ whole genome shotgun (WGS) entry which is preliminary data.</text>
</comment>
<reference evidence="2" key="1">
    <citation type="journal article" date="2014" name="Front. Microbiol.">
        <title>High frequency of phylogenetically diverse reductive dehalogenase-homologous genes in deep subseafloor sedimentary metagenomes.</title>
        <authorList>
            <person name="Kawai M."/>
            <person name="Futagami T."/>
            <person name="Toyoda A."/>
            <person name="Takaki Y."/>
            <person name="Nishi S."/>
            <person name="Hori S."/>
            <person name="Arai W."/>
            <person name="Tsubouchi T."/>
            <person name="Morono Y."/>
            <person name="Uchiyama I."/>
            <person name="Ito T."/>
            <person name="Fujiyama A."/>
            <person name="Inagaki F."/>
            <person name="Takami H."/>
        </authorList>
    </citation>
    <scope>NUCLEOTIDE SEQUENCE</scope>
    <source>
        <strain evidence="2">Expedition CK06-06</strain>
    </source>
</reference>
<dbReference type="InterPro" id="IPR038670">
    <property type="entry name" value="HslJ-like_sf"/>
</dbReference>
<dbReference type="PANTHER" id="PTHR35535">
    <property type="entry name" value="HEAT SHOCK PROTEIN HSLJ"/>
    <property type="match status" value="1"/>
</dbReference>
<feature type="domain" description="DUF306" evidence="1">
    <location>
        <begin position="27"/>
        <end position="135"/>
    </location>
</feature>
<gene>
    <name evidence="2" type="ORF">S01H4_50111</name>
</gene>
<dbReference type="PANTHER" id="PTHR35535:SF1">
    <property type="entry name" value="HEAT SHOCK PROTEIN HSLJ"/>
    <property type="match status" value="1"/>
</dbReference>
<name>X1C1Q7_9ZZZZ</name>
<proteinExistence type="predicted"/>
<dbReference type="AlphaFoldDB" id="X1C1Q7"/>
<dbReference type="EMBL" id="BART01028417">
    <property type="protein sequence ID" value="GAG90373.1"/>
    <property type="molecule type" value="Genomic_DNA"/>
</dbReference>
<feature type="domain" description="DUF306" evidence="1">
    <location>
        <begin position="139"/>
        <end position="252"/>
    </location>
</feature>